<protein>
    <submittedName>
        <fullName evidence="1">Uncharacterized protein</fullName>
    </submittedName>
</protein>
<evidence type="ECO:0000313" key="1">
    <source>
        <dbReference type="EMBL" id="MXY32758.1"/>
    </source>
</evidence>
<comment type="caution">
    <text evidence="1">The sequence shown here is derived from an EMBL/GenBank/DDBJ whole genome shotgun (WGS) entry which is preliminary data.</text>
</comment>
<dbReference type="AlphaFoldDB" id="A0A6B0XW35"/>
<dbReference type="EMBL" id="VXRY01000057">
    <property type="protein sequence ID" value="MXY32758.1"/>
    <property type="molecule type" value="Genomic_DNA"/>
</dbReference>
<accession>A0A6B0XW35</accession>
<reference evidence="1" key="1">
    <citation type="submission" date="2019-09" db="EMBL/GenBank/DDBJ databases">
        <title>Characterisation of the sponge microbiome using genome-centric metagenomics.</title>
        <authorList>
            <person name="Engelberts J.P."/>
            <person name="Robbins S.J."/>
            <person name="De Goeij J.M."/>
            <person name="Aranda M."/>
            <person name="Bell S.C."/>
            <person name="Webster N.S."/>
        </authorList>
    </citation>
    <scope>NUCLEOTIDE SEQUENCE</scope>
    <source>
        <strain evidence="1">SB0664_bin_43</strain>
    </source>
</reference>
<proteinExistence type="predicted"/>
<sequence>MKPLGNIWEFRVHFGPCYRIFSLKHQRQFVLLCGSDEDSQERDIRRAREVNTPSPEGGFVDQNLGGARTVSDGSIVVDRDMNGARGIMLRALYGNLGRFRAAGDDVALVAE</sequence>
<organism evidence="1">
    <name type="scientific">Boseongicola sp. SB0664_bin_43</name>
    <dbReference type="NCBI Taxonomy" id="2604844"/>
    <lineage>
        <taxon>Bacteria</taxon>
        <taxon>Pseudomonadati</taxon>
        <taxon>Pseudomonadota</taxon>
        <taxon>Alphaproteobacteria</taxon>
        <taxon>Rhodobacterales</taxon>
        <taxon>Paracoccaceae</taxon>
        <taxon>Boseongicola</taxon>
    </lineage>
</organism>
<name>A0A6B0XW35_9RHOB</name>
<gene>
    <name evidence="1" type="ORF">F4Y60_01440</name>
</gene>